<comment type="caution">
    <text evidence="2">The sequence shown here is derived from an EMBL/GenBank/DDBJ whole genome shotgun (WGS) entry which is preliminary data.</text>
</comment>
<dbReference type="AlphaFoldDB" id="A0A8K0K9G6"/>
<feature type="non-terminal residue" evidence="2">
    <location>
        <position position="1"/>
    </location>
</feature>
<proteinExistence type="predicted"/>
<accession>A0A8K0K9G6</accession>
<keyword evidence="3" id="KW-1185">Reference proteome</keyword>
<feature type="region of interest" description="Disordered" evidence="1">
    <location>
        <begin position="435"/>
        <end position="481"/>
    </location>
</feature>
<sequence>FPRHTVGCPSPVTYFPRISTKAYTEADRGVYNANQSLAGKFIVHQITVTMPKSFKLGCRKEYVVASTSTVKITNDSNPPARRIMPNRSRIRSRSAPPGLVTVHCATLKPEVYSELLLELKIGSTNYMNPIRYLNPPELTPEVELCVMPEVSPVHGHLMDPESKQDTEPECPSMPELIPMTGIFPKLEHSAMPKLSSVTGVFPQAKASAENELRLNQTYHSDQPASGIMPMCFKIRSRSAPPSLVTVQNVTFQPEEEPEVILVPEMGSINDMNPVRYLNPPELIPELELCAMPELSLVHGHFMDPELRQEPIRMREHSSMTGIFLETELRQMPNLIPMSVLVPEIRLSAESEHRLKNNHSSQPAREIIPTCSRIRVRSAPPRLVTVRNLTFKSEEEPAEIQEPEMGSINDMNPIHNLNPPELITELRRCLMQEITERTQQESKPSPKPAMSDGPGQSQKDALTLKRGPNGKLQEDENSHSIGQDDIPGHVIALCAHAITLPLTHVINASISQGIFPSKLKTSKIILIHKKHSDQESK</sequence>
<protein>
    <submittedName>
        <fullName evidence="2">Uncharacterized protein</fullName>
    </submittedName>
</protein>
<dbReference type="Proteomes" id="UP000792457">
    <property type="component" value="Unassembled WGS sequence"/>
</dbReference>
<gene>
    <name evidence="2" type="ORF">J437_LFUL009279</name>
</gene>
<dbReference type="EMBL" id="KZ308471">
    <property type="protein sequence ID" value="KAG8230217.1"/>
    <property type="molecule type" value="Genomic_DNA"/>
</dbReference>
<reference evidence="2" key="2">
    <citation type="submission" date="2017-10" db="EMBL/GenBank/DDBJ databases">
        <title>Ladona fulva Genome sequencing and assembly.</title>
        <authorList>
            <person name="Murali S."/>
            <person name="Richards S."/>
            <person name="Bandaranaike D."/>
            <person name="Bellair M."/>
            <person name="Blankenburg K."/>
            <person name="Chao H."/>
            <person name="Dinh H."/>
            <person name="Doddapaneni H."/>
            <person name="Dugan-Rocha S."/>
            <person name="Elkadiri S."/>
            <person name="Gnanaolivu R."/>
            <person name="Hernandez B."/>
            <person name="Skinner E."/>
            <person name="Javaid M."/>
            <person name="Lee S."/>
            <person name="Li M."/>
            <person name="Ming W."/>
            <person name="Munidasa M."/>
            <person name="Muniz J."/>
            <person name="Nguyen L."/>
            <person name="Hughes D."/>
            <person name="Osuji N."/>
            <person name="Pu L.-L."/>
            <person name="Puazo M."/>
            <person name="Qu C."/>
            <person name="Quiroz J."/>
            <person name="Raj R."/>
            <person name="Weissenberger G."/>
            <person name="Xin Y."/>
            <person name="Zou X."/>
            <person name="Han Y."/>
            <person name="Worley K."/>
            <person name="Muzny D."/>
            <person name="Gibbs R."/>
        </authorList>
    </citation>
    <scope>NUCLEOTIDE SEQUENCE</scope>
    <source>
        <strain evidence="2">Sampled in the wild</strain>
    </source>
</reference>
<reference evidence="2" key="1">
    <citation type="submission" date="2013-04" db="EMBL/GenBank/DDBJ databases">
        <authorList>
            <person name="Qu J."/>
            <person name="Murali S.C."/>
            <person name="Bandaranaike D."/>
            <person name="Bellair M."/>
            <person name="Blankenburg K."/>
            <person name="Chao H."/>
            <person name="Dinh H."/>
            <person name="Doddapaneni H."/>
            <person name="Downs B."/>
            <person name="Dugan-Rocha S."/>
            <person name="Elkadiri S."/>
            <person name="Gnanaolivu R.D."/>
            <person name="Hernandez B."/>
            <person name="Javaid M."/>
            <person name="Jayaseelan J.C."/>
            <person name="Lee S."/>
            <person name="Li M."/>
            <person name="Ming W."/>
            <person name="Munidasa M."/>
            <person name="Muniz J."/>
            <person name="Nguyen L."/>
            <person name="Ongeri F."/>
            <person name="Osuji N."/>
            <person name="Pu L.-L."/>
            <person name="Puazo M."/>
            <person name="Qu C."/>
            <person name="Quiroz J."/>
            <person name="Raj R."/>
            <person name="Weissenberger G."/>
            <person name="Xin Y."/>
            <person name="Zou X."/>
            <person name="Han Y."/>
            <person name="Richards S."/>
            <person name="Worley K."/>
            <person name="Muzny D."/>
            <person name="Gibbs R."/>
        </authorList>
    </citation>
    <scope>NUCLEOTIDE SEQUENCE</scope>
    <source>
        <strain evidence="2">Sampled in the wild</strain>
    </source>
</reference>
<evidence type="ECO:0000313" key="2">
    <source>
        <dbReference type="EMBL" id="KAG8230217.1"/>
    </source>
</evidence>
<evidence type="ECO:0000256" key="1">
    <source>
        <dbReference type="SAM" id="MobiDB-lite"/>
    </source>
</evidence>
<name>A0A8K0K9G6_LADFU</name>
<organism evidence="2 3">
    <name type="scientific">Ladona fulva</name>
    <name type="common">Scarce chaser dragonfly</name>
    <name type="synonym">Libellula fulva</name>
    <dbReference type="NCBI Taxonomy" id="123851"/>
    <lineage>
        <taxon>Eukaryota</taxon>
        <taxon>Metazoa</taxon>
        <taxon>Ecdysozoa</taxon>
        <taxon>Arthropoda</taxon>
        <taxon>Hexapoda</taxon>
        <taxon>Insecta</taxon>
        <taxon>Pterygota</taxon>
        <taxon>Palaeoptera</taxon>
        <taxon>Odonata</taxon>
        <taxon>Epiprocta</taxon>
        <taxon>Anisoptera</taxon>
        <taxon>Libelluloidea</taxon>
        <taxon>Libellulidae</taxon>
        <taxon>Ladona</taxon>
    </lineage>
</organism>
<evidence type="ECO:0000313" key="3">
    <source>
        <dbReference type="Proteomes" id="UP000792457"/>
    </source>
</evidence>